<sequence length="447" mass="50142">MAITDIVTTKNEFFRQLAHQFGLAIADSNFESFSYGPHAYILQTYLSLITANDDVTAPSFACYMQVPLRTMTAQSTFPDHAALATTLSNGRVIIRVNIVFLWEVKPLGEIWYGPRARTVSGFMFVRHLHQVNRQALSAFADPMGQDLTVLYAFLACGNHFHLLKYRMPPKDLLAKVKAHAEQLTKEQEDLENKEPQDKGPLDPSVIVDVDSDVPGDGNKRRKVAQSGRAKPKPTKPKPTRPRLEPSEFRSHFPDVVYYSEPMFDPETEDTFSIRFRNALQIATMSAPYIMGHDRLPDFLRGDLANDDDEDLQQRRLIGNTHMNNLRNGMLREAQYIQDIREDTDPIDLQLPLSREYTGWKPNPTQPNPPTLRPRKNSVAAELVVEDLAPQSASHADEDHSSLASEGVDDLYSNDEEDTFDGVGLDDGTATNPPTSPSTPGGDLFDDE</sequence>
<feature type="compositionally biased region" description="Acidic residues" evidence="1">
    <location>
        <begin position="406"/>
        <end position="419"/>
    </location>
</feature>
<dbReference type="AlphaFoldDB" id="A0A4S4M158"/>
<keyword evidence="3" id="KW-1185">Reference proteome</keyword>
<gene>
    <name evidence="2" type="ORF">EUX98_g9021</name>
</gene>
<accession>A0A4S4M158</accession>
<dbReference type="Proteomes" id="UP000308730">
    <property type="component" value="Unassembled WGS sequence"/>
</dbReference>
<comment type="caution">
    <text evidence="2">The sequence shown here is derived from an EMBL/GenBank/DDBJ whole genome shotgun (WGS) entry which is preliminary data.</text>
</comment>
<evidence type="ECO:0000313" key="3">
    <source>
        <dbReference type="Proteomes" id="UP000308730"/>
    </source>
</evidence>
<feature type="region of interest" description="Disordered" evidence="1">
    <location>
        <begin position="183"/>
        <end position="246"/>
    </location>
</feature>
<protein>
    <submittedName>
        <fullName evidence="2">Uncharacterized protein</fullName>
    </submittedName>
</protein>
<evidence type="ECO:0000313" key="2">
    <source>
        <dbReference type="EMBL" id="THH18038.1"/>
    </source>
</evidence>
<proteinExistence type="predicted"/>
<feature type="compositionally biased region" description="Basic residues" evidence="1">
    <location>
        <begin position="219"/>
        <end position="240"/>
    </location>
</feature>
<evidence type="ECO:0000256" key="1">
    <source>
        <dbReference type="SAM" id="MobiDB-lite"/>
    </source>
</evidence>
<organism evidence="2 3">
    <name type="scientific">Antrodiella citrinella</name>
    <dbReference type="NCBI Taxonomy" id="2447956"/>
    <lineage>
        <taxon>Eukaryota</taxon>
        <taxon>Fungi</taxon>
        <taxon>Dikarya</taxon>
        <taxon>Basidiomycota</taxon>
        <taxon>Agaricomycotina</taxon>
        <taxon>Agaricomycetes</taxon>
        <taxon>Polyporales</taxon>
        <taxon>Steccherinaceae</taxon>
        <taxon>Antrodiella</taxon>
    </lineage>
</organism>
<dbReference type="EMBL" id="SGPM01000613">
    <property type="protein sequence ID" value="THH18038.1"/>
    <property type="molecule type" value="Genomic_DNA"/>
</dbReference>
<feature type="compositionally biased region" description="Basic and acidic residues" evidence="1">
    <location>
        <begin position="183"/>
        <end position="200"/>
    </location>
</feature>
<reference evidence="2 3" key="1">
    <citation type="submission" date="2019-02" db="EMBL/GenBank/DDBJ databases">
        <title>Genome sequencing of the rare red list fungi Antrodiella citrinella (Flaviporus citrinellus).</title>
        <authorList>
            <person name="Buettner E."/>
            <person name="Kellner H."/>
        </authorList>
    </citation>
    <scope>NUCLEOTIDE SEQUENCE [LARGE SCALE GENOMIC DNA]</scope>
    <source>
        <strain evidence="2 3">DSM 108506</strain>
    </source>
</reference>
<name>A0A4S4M158_9APHY</name>
<feature type="compositionally biased region" description="Low complexity" evidence="1">
    <location>
        <begin position="202"/>
        <end position="216"/>
    </location>
</feature>
<feature type="region of interest" description="Disordered" evidence="1">
    <location>
        <begin position="353"/>
        <end position="373"/>
    </location>
</feature>
<feature type="region of interest" description="Disordered" evidence="1">
    <location>
        <begin position="388"/>
        <end position="447"/>
    </location>
</feature>